<dbReference type="Pfam" id="PF00149">
    <property type="entry name" value="Metallophos"/>
    <property type="match status" value="1"/>
</dbReference>
<dbReference type="EMBL" id="PP542043">
    <property type="protein sequence ID" value="XDO02345.1"/>
    <property type="molecule type" value="Genomic_DNA"/>
</dbReference>
<dbReference type="GO" id="GO:0016787">
    <property type="term" value="F:hydrolase activity"/>
    <property type="evidence" value="ECO:0007669"/>
    <property type="project" value="UniProtKB-KW"/>
</dbReference>
<dbReference type="Gene3D" id="3.60.21.10">
    <property type="match status" value="1"/>
</dbReference>
<evidence type="ECO:0000256" key="1">
    <source>
        <dbReference type="ARBA" id="ARBA00022729"/>
    </source>
</evidence>
<dbReference type="InterPro" id="IPR051558">
    <property type="entry name" value="Metallophosphoesterase_PAP"/>
</dbReference>
<dbReference type="SUPFAM" id="SSF56300">
    <property type="entry name" value="Metallo-dependent phosphatases"/>
    <property type="match status" value="1"/>
</dbReference>
<accession>A0AB39JEQ3</accession>
<keyword evidence="2" id="KW-0378">Hydrolase</keyword>
<evidence type="ECO:0000313" key="4">
    <source>
        <dbReference type="EMBL" id="XDO02345.1"/>
    </source>
</evidence>
<organism evidence="4">
    <name type="scientific">Florenciella sp. virus SA2</name>
    <dbReference type="NCBI Taxonomy" id="3240092"/>
    <lineage>
        <taxon>Viruses</taxon>
    </lineage>
</organism>
<reference evidence="4" key="1">
    <citation type="submission" date="2024-03" db="EMBL/GenBank/DDBJ databases">
        <title>Eukaryotic viruses encode the ribosomal protein eL40.</title>
        <authorList>
            <person name="Thomy J."/>
            <person name="Schvarcz C.R."/>
            <person name="McBeain K.A."/>
            <person name="Edwards K.F."/>
            <person name="Steward G.F."/>
        </authorList>
    </citation>
    <scope>NUCLEOTIDE SEQUENCE</scope>
    <source>
        <strain evidence="4">FloV-SA2</strain>
    </source>
</reference>
<name>A0AB39JEQ3_9VIRU</name>
<evidence type="ECO:0000256" key="2">
    <source>
        <dbReference type="ARBA" id="ARBA00022801"/>
    </source>
</evidence>
<proteinExistence type="predicted"/>
<sequence length="300" mass="35299">MDYLLIYYSIGDWGTNDLIQNTADSVASTIGNYSIYSPPVFFVSLGDNFYENGVTGIDDEKWKKIWFNRYISPYPQLHYTSWFSVLGNHDYLGGMNSVNSEIEMTKFSKNWIMPENEFYYYDEKSNTSHIFIDTIKLYPELYPYTKDLYTLDDGEKSILKIENMLIEANKKKSKWIFVYGHYQLFSNAHYGNYDKMIYLLLPLLQKYKVNVYFSGHDHSFQLLKYDNVYFCINGAGAYKSQLYRNNSNIEVRTFYSTNNNGFLIHKISDKHLNLQFVNSFNIVEFDYNIPHPGLEPGSPR</sequence>
<protein>
    <submittedName>
        <fullName evidence="4">Acid Phosphatase 5A</fullName>
    </submittedName>
</protein>
<evidence type="ECO:0000259" key="3">
    <source>
        <dbReference type="Pfam" id="PF00149"/>
    </source>
</evidence>
<dbReference type="PANTHER" id="PTHR10161:SF14">
    <property type="entry name" value="TARTRATE-RESISTANT ACID PHOSPHATASE TYPE 5"/>
    <property type="match status" value="1"/>
</dbReference>
<dbReference type="InterPro" id="IPR004843">
    <property type="entry name" value="Calcineurin-like_PHP"/>
</dbReference>
<dbReference type="InterPro" id="IPR029052">
    <property type="entry name" value="Metallo-depent_PP-like"/>
</dbReference>
<keyword evidence="1" id="KW-0732">Signal</keyword>
<dbReference type="PANTHER" id="PTHR10161">
    <property type="entry name" value="TARTRATE-RESISTANT ACID PHOSPHATASE TYPE 5"/>
    <property type="match status" value="1"/>
</dbReference>
<gene>
    <name evidence="4" type="ORF">FloV-SA2_00530</name>
</gene>
<feature type="domain" description="Calcineurin-like phosphoesterase" evidence="3">
    <location>
        <begin position="37"/>
        <end position="219"/>
    </location>
</feature>